<organism evidence="2">
    <name type="scientific">Rhizophora mucronata</name>
    <name type="common">Asiatic mangrove</name>
    <dbReference type="NCBI Taxonomy" id="61149"/>
    <lineage>
        <taxon>Eukaryota</taxon>
        <taxon>Viridiplantae</taxon>
        <taxon>Streptophyta</taxon>
        <taxon>Embryophyta</taxon>
        <taxon>Tracheophyta</taxon>
        <taxon>Spermatophyta</taxon>
        <taxon>Magnoliopsida</taxon>
        <taxon>eudicotyledons</taxon>
        <taxon>Gunneridae</taxon>
        <taxon>Pentapetalae</taxon>
        <taxon>rosids</taxon>
        <taxon>fabids</taxon>
        <taxon>Malpighiales</taxon>
        <taxon>Rhizophoraceae</taxon>
        <taxon>Rhizophora</taxon>
    </lineage>
</organism>
<feature type="chain" id="PRO_5015163436" evidence="1">
    <location>
        <begin position="26"/>
        <end position="65"/>
    </location>
</feature>
<proteinExistence type="predicted"/>
<keyword evidence="1" id="KW-0732">Signal</keyword>
<reference evidence="2" key="1">
    <citation type="submission" date="2018-02" db="EMBL/GenBank/DDBJ databases">
        <title>Rhizophora mucronata_Transcriptome.</title>
        <authorList>
            <person name="Meera S.P."/>
            <person name="Sreeshan A."/>
            <person name="Augustine A."/>
        </authorList>
    </citation>
    <scope>NUCLEOTIDE SEQUENCE</scope>
    <source>
        <tissue evidence="2">Leaf</tissue>
    </source>
</reference>
<protein>
    <submittedName>
        <fullName evidence="2">Uncharacterized protein</fullName>
    </submittedName>
</protein>
<dbReference type="AlphaFoldDB" id="A0A2P2NQL1"/>
<feature type="signal peptide" evidence="1">
    <location>
        <begin position="1"/>
        <end position="25"/>
    </location>
</feature>
<evidence type="ECO:0000313" key="2">
    <source>
        <dbReference type="EMBL" id="MBX44787.1"/>
    </source>
</evidence>
<sequence length="65" mass="7697">MFLTNVLHYVTIFLLFNSRHLLMHATCFSNNNFLPQKFIPLFIVALPMEYTQTMPTKPNHEELVE</sequence>
<name>A0A2P2NQL1_RHIMU</name>
<accession>A0A2P2NQL1</accession>
<dbReference type="EMBL" id="GGEC01064303">
    <property type="protein sequence ID" value="MBX44787.1"/>
    <property type="molecule type" value="Transcribed_RNA"/>
</dbReference>
<evidence type="ECO:0000256" key="1">
    <source>
        <dbReference type="SAM" id="SignalP"/>
    </source>
</evidence>